<sequence>YWGTGGFSYRVRINEKFETILEAYPEWAISLIRESDAERCRASEEQYQRYLSSINTIPVAANILGSGKKYIKHDSITSEDLSIILKASNDFSEDVKDS</sequence>
<evidence type="ECO:0000313" key="1">
    <source>
        <dbReference type="EMBL" id="GAI03575.1"/>
    </source>
</evidence>
<reference evidence="1" key="1">
    <citation type="journal article" date="2014" name="Front. Microbiol.">
        <title>High frequency of phylogenetically diverse reductive dehalogenase-homologous genes in deep subseafloor sedimentary metagenomes.</title>
        <authorList>
            <person name="Kawai M."/>
            <person name="Futagami T."/>
            <person name="Toyoda A."/>
            <person name="Takaki Y."/>
            <person name="Nishi S."/>
            <person name="Hori S."/>
            <person name="Arai W."/>
            <person name="Tsubouchi T."/>
            <person name="Morono Y."/>
            <person name="Uchiyama I."/>
            <person name="Ito T."/>
            <person name="Fujiyama A."/>
            <person name="Inagaki F."/>
            <person name="Takami H."/>
        </authorList>
    </citation>
    <scope>NUCLEOTIDE SEQUENCE</scope>
    <source>
        <strain evidence="1">Expedition CK06-06</strain>
    </source>
</reference>
<organism evidence="1">
    <name type="scientific">marine sediment metagenome</name>
    <dbReference type="NCBI Taxonomy" id="412755"/>
    <lineage>
        <taxon>unclassified sequences</taxon>
        <taxon>metagenomes</taxon>
        <taxon>ecological metagenomes</taxon>
    </lineage>
</organism>
<accession>X1LMF6</accession>
<dbReference type="EMBL" id="BARV01007091">
    <property type="protein sequence ID" value="GAI03575.1"/>
    <property type="molecule type" value="Genomic_DNA"/>
</dbReference>
<feature type="non-terminal residue" evidence="1">
    <location>
        <position position="1"/>
    </location>
</feature>
<proteinExistence type="predicted"/>
<comment type="caution">
    <text evidence="1">The sequence shown here is derived from an EMBL/GenBank/DDBJ whole genome shotgun (WGS) entry which is preliminary data.</text>
</comment>
<gene>
    <name evidence="1" type="ORF">S06H3_14495</name>
</gene>
<name>X1LMF6_9ZZZZ</name>
<dbReference type="AlphaFoldDB" id="X1LMF6"/>
<protein>
    <submittedName>
        <fullName evidence="1">Uncharacterized protein</fullName>
    </submittedName>
</protein>